<accession>A0A7G9WAI5</accession>
<dbReference type="Proteomes" id="UP000516160">
    <property type="component" value="Chromosome"/>
</dbReference>
<evidence type="ECO:0000313" key="2">
    <source>
        <dbReference type="Proteomes" id="UP000516160"/>
    </source>
</evidence>
<proteinExistence type="predicted"/>
<dbReference type="Pfam" id="PF08812">
    <property type="entry name" value="YtxC"/>
    <property type="match status" value="1"/>
</dbReference>
<dbReference type="InterPro" id="IPR014199">
    <property type="entry name" value="Spore_YtxC"/>
</dbReference>
<dbReference type="EMBL" id="CP058559">
    <property type="protein sequence ID" value="QNO15697.1"/>
    <property type="molecule type" value="Genomic_DNA"/>
</dbReference>
<name>A0A7G9WAI5_ALKCA</name>
<dbReference type="KEGG" id="acae:HYG86_13410"/>
<keyword evidence="2" id="KW-1185">Reference proteome</keyword>
<organism evidence="1 2">
    <name type="scientific">Alkalicella caledoniensis</name>
    <dbReference type="NCBI Taxonomy" id="2731377"/>
    <lineage>
        <taxon>Bacteria</taxon>
        <taxon>Bacillati</taxon>
        <taxon>Bacillota</taxon>
        <taxon>Clostridia</taxon>
        <taxon>Eubacteriales</taxon>
        <taxon>Proteinivoracaceae</taxon>
        <taxon>Alkalicella</taxon>
    </lineage>
</organism>
<dbReference type="AlphaFoldDB" id="A0A7G9WAI5"/>
<evidence type="ECO:0000313" key="1">
    <source>
        <dbReference type="EMBL" id="QNO15697.1"/>
    </source>
</evidence>
<dbReference type="RefSeq" id="WP_213166105.1">
    <property type="nucleotide sequence ID" value="NZ_CP058559.1"/>
</dbReference>
<reference evidence="1 2" key="1">
    <citation type="submission" date="2020-07" db="EMBL/GenBank/DDBJ databases">
        <title>Alkalicella. sp. LB2 genome.</title>
        <authorList>
            <person name="Postec A."/>
            <person name="Quemeneur M."/>
        </authorList>
    </citation>
    <scope>NUCLEOTIDE SEQUENCE [LARGE SCALE GENOMIC DNA]</scope>
    <source>
        <strain evidence="1 2">LB2</strain>
    </source>
</reference>
<protein>
    <submittedName>
        <fullName evidence="1">Putative sporulation protein YtxC</fullName>
    </submittedName>
</protein>
<sequence length="294" mass="34189">MKNVTISAKRYMDQFRFCLEDKLQPLKKLGVNIDVTEEYKGNMTFLGCSFRNTTLANLDYEKMAVSNIAEALASYIVDVLEKPLIDKLIKSTYSETSEKEQNMIYIKTLELIRIRNHQHSRDIRLKKIMAEKLVDYFDKQWQINIEGFVRFRLQEYMTDLTSVMEEAKEEVVVEKEYNDFIKLLRYFVDIQEPKVTYAHLMKKKGKYILIDSNDDIIAEEACGDLNGCDAIISCLVTYAPEKIHVHIKDFYSDEEVLTTVNNIFDDRVVLCLGCNTCAEIKDNKISSLEDTNKS</sequence>
<gene>
    <name evidence="1" type="ORF">HYG86_13410</name>
</gene>